<dbReference type="GO" id="GO:0008270">
    <property type="term" value="F:zinc ion binding"/>
    <property type="evidence" value="ECO:0007669"/>
    <property type="project" value="UniProtKB-KW"/>
</dbReference>
<sequence length="385" mass="43859">MATGLLMSKRQTVEKVQKVSLTISAFKDGLQEQPAARQQTEAGGTCRGTLEQTVQEGEEEVPTGPSQLEEGSAIKAAWEQLWDGQAVEPKEFDRANRFTPPAFIRPQQELHDDEPLDISLEQREQENTESLFPCRICSQVYHNGCLHHMGYLQNDSTMEVMETAHTETGWSCYYCDNLNLLLTKEKLYSLMETLRQCKIIPETCLTLDDFLHYKHLVHKQQFEQPMGEAQEEWATLQFSALDPNKKGQIKWPDFLSHKSIQLLQKLRPQVWPRCRARVAFLVLDQDSDGFIGENECHKAQHAWFRKHQKETPSCSVSISHVGPMSESSPTRSGSGKSQEKILLATEQEEHHPCRCVDWPSFLRENVAYILAACPNSTAIHLQLPA</sequence>
<feature type="region of interest" description="Disordered" evidence="4">
    <location>
        <begin position="315"/>
        <end position="339"/>
    </location>
</feature>
<keyword evidence="3" id="KW-0862">Zinc</keyword>
<dbReference type="SUPFAM" id="SSF47473">
    <property type="entry name" value="EF-hand"/>
    <property type="match status" value="1"/>
</dbReference>
<evidence type="ECO:0000313" key="6">
    <source>
        <dbReference type="Ensembl" id="ENSAPLP00020020722.1"/>
    </source>
</evidence>
<evidence type="ECO:0000259" key="5">
    <source>
        <dbReference type="Pfam" id="PF16744"/>
    </source>
</evidence>
<organism evidence="6 7">
    <name type="scientific">Anas platyrhynchos</name>
    <name type="common">Mallard</name>
    <name type="synonym">Anas boschas</name>
    <dbReference type="NCBI Taxonomy" id="8839"/>
    <lineage>
        <taxon>Eukaryota</taxon>
        <taxon>Metazoa</taxon>
        <taxon>Chordata</taxon>
        <taxon>Craniata</taxon>
        <taxon>Vertebrata</taxon>
        <taxon>Euteleostomi</taxon>
        <taxon>Archelosauria</taxon>
        <taxon>Archosauria</taxon>
        <taxon>Dinosauria</taxon>
        <taxon>Saurischia</taxon>
        <taxon>Theropoda</taxon>
        <taxon>Coelurosauria</taxon>
        <taxon>Aves</taxon>
        <taxon>Neognathae</taxon>
        <taxon>Galloanserae</taxon>
        <taxon>Anseriformes</taxon>
        <taxon>Anatidae</taxon>
        <taxon>Anatinae</taxon>
        <taxon>Anas</taxon>
    </lineage>
</organism>
<keyword evidence="1" id="KW-0479">Metal-binding</keyword>
<keyword evidence="2" id="KW-0863">Zinc-finger</keyword>
<dbReference type="GO" id="GO:0005634">
    <property type="term" value="C:nucleus"/>
    <property type="evidence" value="ECO:0007669"/>
    <property type="project" value="TreeGrafter"/>
</dbReference>
<dbReference type="AlphaFoldDB" id="A0A8B9TFS1"/>
<reference evidence="6" key="1">
    <citation type="submission" date="2025-08" db="UniProtKB">
        <authorList>
            <consortium name="Ensembl"/>
        </authorList>
    </citation>
    <scope>IDENTIFICATION</scope>
</reference>
<accession>A0A8B9TFS1</accession>
<dbReference type="PANTHER" id="PTHR46453:SF4">
    <property type="entry name" value="PHD FINGER PROTEIN 24"/>
    <property type="match status" value="1"/>
</dbReference>
<evidence type="ECO:0000256" key="4">
    <source>
        <dbReference type="SAM" id="MobiDB-lite"/>
    </source>
</evidence>
<dbReference type="InterPro" id="IPR011011">
    <property type="entry name" value="Znf_FYVE_PHD"/>
</dbReference>
<dbReference type="Gene3D" id="3.30.40.10">
    <property type="entry name" value="Zinc/RING finger domain, C3HC4 (zinc finger)"/>
    <property type="match status" value="1"/>
</dbReference>
<dbReference type="PANTHER" id="PTHR46453">
    <property type="entry name" value="PROTEIN KINASE C-BINDING PROTEIN 1"/>
    <property type="match status" value="1"/>
</dbReference>
<evidence type="ECO:0000313" key="7">
    <source>
        <dbReference type="Proteomes" id="UP000694400"/>
    </source>
</evidence>
<feature type="domain" description="KIAA1045 RING finger" evidence="5">
    <location>
        <begin position="127"/>
        <end position="185"/>
    </location>
</feature>
<protein>
    <recommendedName>
        <fullName evidence="5">KIAA1045 RING finger domain-containing protein</fullName>
    </recommendedName>
</protein>
<name>A0A8B9TFS1_ANAPL</name>
<proteinExistence type="predicted"/>
<evidence type="ECO:0000256" key="1">
    <source>
        <dbReference type="ARBA" id="ARBA00022723"/>
    </source>
</evidence>
<reference evidence="6" key="2">
    <citation type="submission" date="2025-09" db="UniProtKB">
        <authorList>
            <consortium name="Ensembl"/>
        </authorList>
    </citation>
    <scope>IDENTIFICATION</scope>
</reference>
<dbReference type="SUPFAM" id="SSF57903">
    <property type="entry name" value="FYVE/PHD zinc finger"/>
    <property type="match status" value="1"/>
</dbReference>
<feature type="compositionally biased region" description="Polar residues" evidence="4">
    <location>
        <begin position="325"/>
        <end position="336"/>
    </location>
</feature>
<dbReference type="GO" id="GO:0003714">
    <property type="term" value="F:transcription corepressor activity"/>
    <property type="evidence" value="ECO:0007669"/>
    <property type="project" value="TreeGrafter"/>
</dbReference>
<dbReference type="Gene3D" id="1.10.238.10">
    <property type="entry name" value="EF-hand"/>
    <property type="match status" value="1"/>
</dbReference>
<dbReference type="InterPro" id="IPR013083">
    <property type="entry name" value="Znf_RING/FYVE/PHD"/>
</dbReference>
<evidence type="ECO:0000256" key="3">
    <source>
        <dbReference type="ARBA" id="ARBA00022833"/>
    </source>
</evidence>
<dbReference type="Ensembl" id="ENSAPLT00020022386.1">
    <property type="protein sequence ID" value="ENSAPLP00020020722.1"/>
    <property type="gene ID" value="ENSAPLG00020014584.1"/>
</dbReference>
<evidence type="ECO:0000256" key="2">
    <source>
        <dbReference type="ARBA" id="ARBA00022771"/>
    </source>
</evidence>
<dbReference type="GO" id="GO:0005737">
    <property type="term" value="C:cytoplasm"/>
    <property type="evidence" value="ECO:0007669"/>
    <property type="project" value="TreeGrafter"/>
</dbReference>
<dbReference type="Pfam" id="PF16744">
    <property type="entry name" value="zf-RING_15"/>
    <property type="match status" value="1"/>
</dbReference>
<dbReference type="InterPro" id="IPR031946">
    <property type="entry name" value="KIAA1045_Zf_RING"/>
</dbReference>
<dbReference type="InterPro" id="IPR011992">
    <property type="entry name" value="EF-hand-dom_pair"/>
</dbReference>
<dbReference type="Proteomes" id="UP000694400">
    <property type="component" value="Unassembled WGS sequence"/>
</dbReference>